<keyword evidence="1" id="KW-0812">Transmembrane</keyword>
<dbReference type="Proteomes" id="UP001190700">
    <property type="component" value="Unassembled WGS sequence"/>
</dbReference>
<dbReference type="EMBL" id="LGRX02027794">
    <property type="protein sequence ID" value="KAK3248769.1"/>
    <property type="molecule type" value="Genomic_DNA"/>
</dbReference>
<accession>A0AAE0F264</accession>
<reference evidence="2 3" key="1">
    <citation type="journal article" date="2015" name="Genome Biol. Evol.">
        <title>Comparative Genomics of a Bacterivorous Green Alga Reveals Evolutionary Causalities and Consequences of Phago-Mixotrophic Mode of Nutrition.</title>
        <authorList>
            <person name="Burns J.A."/>
            <person name="Paasch A."/>
            <person name="Narechania A."/>
            <person name="Kim E."/>
        </authorList>
    </citation>
    <scope>NUCLEOTIDE SEQUENCE [LARGE SCALE GENOMIC DNA]</scope>
    <source>
        <strain evidence="2 3">PLY_AMNH</strain>
    </source>
</reference>
<keyword evidence="1" id="KW-0472">Membrane</keyword>
<keyword evidence="1" id="KW-1133">Transmembrane helix</keyword>
<protein>
    <submittedName>
        <fullName evidence="2">Uncharacterized protein</fullName>
    </submittedName>
</protein>
<evidence type="ECO:0000313" key="3">
    <source>
        <dbReference type="Proteomes" id="UP001190700"/>
    </source>
</evidence>
<keyword evidence="3" id="KW-1185">Reference proteome</keyword>
<organism evidence="2 3">
    <name type="scientific">Cymbomonas tetramitiformis</name>
    <dbReference type="NCBI Taxonomy" id="36881"/>
    <lineage>
        <taxon>Eukaryota</taxon>
        <taxon>Viridiplantae</taxon>
        <taxon>Chlorophyta</taxon>
        <taxon>Pyramimonadophyceae</taxon>
        <taxon>Pyramimonadales</taxon>
        <taxon>Pyramimonadaceae</taxon>
        <taxon>Cymbomonas</taxon>
    </lineage>
</organism>
<dbReference type="AlphaFoldDB" id="A0AAE0F264"/>
<feature type="transmembrane region" description="Helical" evidence="1">
    <location>
        <begin position="128"/>
        <end position="152"/>
    </location>
</feature>
<sequence>MELVHGYDYQSGSIKLNNVSPSYCEDSGCNYECAKEYAVTSDTNGYMQLVPSSNPSGCECYTGNAVMTSSSRAYGSFGGYITFAAYITSGTDDGITVLVNAECYGNYQVSSGIVLGQKPSSADDDDDVIAIAIGVSVSVLVLLMICFGIFLVQQRRQQNNQHTIPGEITIPNPGVYSL</sequence>
<gene>
    <name evidence="2" type="ORF">CYMTET_41770</name>
</gene>
<evidence type="ECO:0000256" key="1">
    <source>
        <dbReference type="SAM" id="Phobius"/>
    </source>
</evidence>
<name>A0AAE0F264_9CHLO</name>
<evidence type="ECO:0000313" key="2">
    <source>
        <dbReference type="EMBL" id="KAK3248769.1"/>
    </source>
</evidence>
<proteinExistence type="predicted"/>
<comment type="caution">
    <text evidence="2">The sequence shown here is derived from an EMBL/GenBank/DDBJ whole genome shotgun (WGS) entry which is preliminary data.</text>
</comment>